<dbReference type="AlphaFoldDB" id="E3K9H5"/>
<feature type="region of interest" description="Disordered" evidence="1">
    <location>
        <begin position="47"/>
        <end position="103"/>
    </location>
</feature>
<accession>E3K9H5</accession>
<dbReference type="KEGG" id="pgr:PGTG_07152"/>
<feature type="compositionally biased region" description="Basic and acidic residues" evidence="1">
    <location>
        <begin position="47"/>
        <end position="60"/>
    </location>
</feature>
<feature type="compositionally biased region" description="Polar residues" evidence="1">
    <location>
        <begin position="64"/>
        <end position="79"/>
    </location>
</feature>
<protein>
    <submittedName>
        <fullName evidence="2">Uncharacterized protein</fullName>
    </submittedName>
</protein>
<dbReference type="InParanoid" id="E3K9H5"/>
<dbReference type="VEuPathDB" id="FungiDB:PGTG_07152"/>
<dbReference type="RefSeq" id="XP_003325319.1">
    <property type="nucleotide sequence ID" value="XM_003325271.1"/>
</dbReference>
<evidence type="ECO:0000256" key="1">
    <source>
        <dbReference type="SAM" id="MobiDB-lite"/>
    </source>
</evidence>
<evidence type="ECO:0000313" key="3">
    <source>
        <dbReference type="Proteomes" id="UP000008783"/>
    </source>
</evidence>
<reference evidence="3" key="2">
    <citation type="journal article" date="2011" name="Proc. Natl. Acad. Sci. U.S.A.">
        <title>Obligate biotrophy features unraveled by the genomic analysis of rust fungi.</title>
        <authorList>
            <person name="Duplessis S."/>
            <person name="Cuomo C.A."/>
            <person name="Lin Y.-C."/>
            <person name="Aerts A."/>
            <person name="Tisserant E."/>
            <person name="Veneault-Fourrey C."/>
            <person name="Joly D.L."/>
            <person name="Hacquard S."/>
            <person name="Amselem J."/>
            <person name="Cantarel B.L."/>
            <person name="Chiu R."/>
            <person name="Coutinho P.M."/>
            <person name="Feau N."/>
            <person name="Field M."/>
            <person name="Frey P."/>
            <person name="Gelhaye E."/>
            <person name="Goldberg J."/>
            <person name="Grabherr M.G."/>
            <person name="Kodira C.D."/>
            <person name="Kohler A."/>
            <person name="Kuees U."/>
            <person name="Lindquist E.A."/>
            <person name="Lucas S.M."/>
            <person name="Mago R."/>
            <person name="Mauceli E."/>
            <person name="Morin E."/>
            <person name="Murat C."/>
            <person name="Pangilinan J.L."/>
            <person name="Park R."/>
            <person name="Pearson M."/>
            <person name="Quesneville H."/>
            <person name="Rouhier N."/>
            <person name="Sakthikumar S."/>
            <person name="Salamov A.A."/>
            <person name="Schmutz J."/>
            <person name="Selles B."/>
            <person name="Shapiro H."/>
            <person name="Tanguay P."/>
            <person name="Tuskan G.A."/>
            <person name="Henrissat B."/>
            <person name="Van de Peer Y."/>
            <person name="Rouze P."/>
            <person name="Ellis J.G."/>
            <person name="Dodds P.N."/>
            <person name="Schein J.E."/>
            <person name="Zhong S."/>
            <person name="Hamelin R.C."/>
            <person name="Grigoriev I.V."/>
            <person name="Szabo L.J."/>
            <person name="Martin F."/>
        </authorList>
    </citation>
    <scope>NUCLEOTIDE SEQUENCE [LARGE SCALE GENOMIC DNA]</scope>
    <source>
        <strain evidence="3">CRL 75-36-700-3 / race SCCL</strain>
    </source>
</reference>
<organism evidence="2 3">
    <name type="scientific">Puccinia graminis f. sp. tritici (strain CRL 75-36-700-3 / race SCCL)</name>
    <name type="common">Black stem rust fungus</name>
    <dbReference type="NCBI Taxonomy" id="418459"/>
    <lineage>
        <taxon>Eukaryota</taxon>
        <taxon>Fungi</taxon>
        <taxon>Dikarya</taxon>
        <taxon>Basidiomycota</taxon>
        <taxon>Pucciniomycotina</taxon>
        <taxon>Pucciniomycetes</taxon>
        <taxon>Pucciniales</taxon>
        <taxon>Pucciniaceae</taxon>
        <taxon>Puccinia</taxon>
    </lineage>
</organism>
<dbReference type="HOGENOM" id="CLU_2265042_0_0_1"/>
<name>E3K9H5_PUCGT</name>
<keyword evidence="3" id="KW-1185">Reference proteome</keyword>
<sequence>MPTSSHFGLKAFGTLAAPKKQRIKLNGRIEVNMCSIEALVNMRTKAKCEGSETKGIEKRALKLSGQSSPGTLQSGQQPSKRPDISRRGSSSSSSSIIGFGARS</sequence>
<proteinExistence type="predicted"/>
<dbReference type="Proteomes" id="UP000008783">
    <property type="component" value="Unassembled WGS sequence"/>
</dbReference>
<dbReference type="GeneID" id="10536058"/>
<feature type="compositionally biased region" description="Low complexity" evidence="1">
    <location>
        <begin position="87"/>
        <end position="103"/>
    </location>
</feature>
<reference key="1">
    <citation type="submission" date="2007-01" db="EMBL/GenBank/DDBJ databases">
        <title>The Genome Sequence of Puccinia graminis f. sp. tritici Strain CRL 75-36-700-3.</title>
        <authorList>
            <consortium name="The Broad Institute Genome Sequencing Platform"/>
            <person name="Birren B."/>
            <person name="Lander E."/>
            <person name="Galagan J."/>
            <person name="Nusbaum C."/>
            <person name="Devon K."/>
            <person name="Cuomo C."/>
            <person name="Jaffe D."/>
            <person name="Butler J."/>
            <person name="Alvarez P."/>
            <person name="Gnerre S."/>
            <person name="Grabherr M."/>
            <person name="Mauceli E."/>
            <person name="Brockman W."/>
            <person name="Young S."/>
            <person name="LaButti K."/>
            <person name="Sykes S."/>
            <person name="DeCaprio D."/>
            <person name="Crawford M."/>
            <person name="Koehrsen M."/>
            <person name="Engels R."/>
            <person name="Montgomery P."/>
            <person name="Pearson M."/>
            <person name="Howarth C."/>
            <person name="Larson L."/>
            <person name="White J."/>
            <person name="Zeng Q."/>
            <person name="Kodira C."/>
            <person name="Yandava C."/>
            <person name="Alvarado L."/>
            <person name="O'Leary S."/>
            <person name="Szabo L."/>
            <person name="Dean R."/>
            <person name="Schein J."/>
        </authorList>
    </citation>
    <scope>NUCLEOTIDE SEQUENCE</scope>
    <source>
        <strain>CRL 75-36-700-3</strain>
    </source>
</reference>
<evidence type="ECO:0000313" key="2">
    <source>
        <dbReference type="EMBL" id="EFP80900.1"/>
    </source>
</evidence>
<gene>
    <name evidence="2" type="ORF">PGTG_07152</name>
</gene>
<dbReference type="EMBL" id="DS178277">
    <property type="protein sequence ID" value="EFP80900.1"/>
    <property type="molecule type" value="Genomic_DNA"/>
</dbReference>